<accession>G7TCD8</accession>
<dbReference type="Proteomes" id="UP000008851">
    <property type="component" value="Chromosome"/>
</dbReference>
<protein>
    <submittedName>
        <fullName evidence="1">Uncharacterized protein</fullName>
    </submittedName>
</protein>
<evidence type="ECO:0000313" key="2">
    <source>
        <dbReference type="Proteomes" id="UP000008851"/>
    </source>
</evidence>
<gene>
    <name evidence="1" type="ORF">XOC_0716</name>
</gene>
<dbReference type="AlphaFoldDB" id="G7TCD8"/>
<reference evidence="1 2" key="1">
    <citation type="journal article" date="2011" name="J. Bacteriol.">
        <title>Two new complete genome sequences offer insight into host and tissue specificity of plant pathogenic Xanthomonas spp.</title>
        <authorList>
            <person name="Bogdanove A.J."/>
            <person name="Koebnik R."/>
            <person name="Lu H."/>
            <person name="Furutani A."/>
            <person name="Angiuoli S.V."/>
            <person name="Patil P.B."/>
            <person name="Van Sluys M.A."/>
            <person name="Ryan R.P."/>
            <person name="Meyer D.F."/>
            <person name="Han S.W."/>
            <person name="Aparna G."/>
            <person name="Rajaram M."/>
            <person name="Delcher A.L."/>
            <person name="Phillippy A.M."/>
            <person name="Puiu D."/>
            <person name="Schatz M.C."/>
            <person name="Shumway M."/>
            <person name="Sommer D.D."/>
            <person name="Trapnell C."/>
            <person name="Benahmed F."/>
            <person name="Dimitrov G."/>
            <person name="Madupu R."/>
            <person name="Radune D."/>
            <person name="Sullivan S."/>
            <person name="Jha G."/>
            <person name="Ishihara H."/>
            <person name="Lee S.W."/>
            <person name="Pandey A."/>
            <person name="Sharma V."/>
            <person name="Sriariyanun M."/>
            <person name="Szurek B."/>
            <person name="Vera-Cruz C.M."/>
            <person name="Dorman K.S."/>
            <person name="Ronald P.C."/>
            <person name="Verdier V."/>
            <person name="Dow J.M."/>
            <person name="Sonti R.V."/>
            <person name="Tsuge S."/>
            <person name="Brendel V.P."/>
            <person name="Rabinowicz P.D."/>
            <person name="Leach J.E."/>
            <person name="White F.F."/>
            <person name="Salzberg S.L."/>
        </authorList>
    </citation>
    <scope>NUCLEOTIDE SEQUENCE [LARGE SCALE GENOMIC DNA]</scope>
    <source>
        <strain evidence="1 2">BLS256</strain>
    </source>
</reference>
<dbReference type="HOGENOM" id="CLU_2995626_0_0_6"/>
<name>G7TCD8_XANOB</name>
<proteinExistence type="predicted"/>
<organism evidence="1 2">
    <name type="scientific">Xanthomonas oryzae pv. oryzicola (strain BLS256)</name>
    <dbReference type="NCBI Taxonomy" id="383407"/>
    <lineage>
        <taxon>Bacteria</taxon>
        <taxon>Pseudomonadati</taxon>
        <taxon>Pseudomonadota</taxon>
        <taxon>Gammaproteobacteria</taxon>
        <taxon>Lysobacterales</taxon>
        <taxon>Lysobacteraceae</taxon>
        <taxon>Xanthomonas</taxon>
    </lineage>
</organism>
<dbReference type="KEGG" id="xor:XOC_0716"/>
<dbReference type="EMBL" id="CP003057">
    <property type="protein sequence ID" value="AEQ94926.1"/>
    <property type="molecule type" value="Genomic_DNA"/>
</dbReference>
<evidence type="ECO:0000313" key="1">
    <source>
        <dbReference type="EMBL" id="AEQ94926.1"/>
    </source>
</evidence>
<sequence>MLRRCGQCSRYIHISLQTLERGGPTIHTRRNGQQSEVAPAKFTKHTKPTDVGVCCSL</sequence>